<reference evidence="3 5" key="2">
    <citation type="submission" date="2018-12" db="EMBL/GenBank/DDBJ databases">
        <authorList>
            <person name="hu s."/>
            <person name="Xu Y."/>
            <person name="Xu B."/>
            <person name="Li F."/>
        </authorList>
    </citation>
    <scope>NUCLEOTIDE SEQUENCE [LARGE SCALE GENOMIC DNA]</scope>
    <source>
        <strain evidence="3 5">KSW2-17</strain>
    </source>
</reference>
<name>A0A2P8GS32_9MICO</name>
<evidence type="ECO:0000313" key="4">
    <source>
        <dbReference type="Proteomes" id="UP000241203"/>
    </source>
</evidence>
<keyword evidence="5" id="KW-1185">Reference proteome</keyword>
<evidence type="ECO:0000313" key="2">
    <source>
        <dbReference type="EMBL" id="PSL36783.1"/>
    </source>
</evidence>
<evidence type="ECO:0000256" key="1">
    <source>
        <dbReference type="SAM" id="MobiDB-lite"/>
    </source>
</evidence>
<feature type="compositionally biased region" description="Low complexity" evidence="1">
    <location>
        <begin position="45"/>
        <end position="74"/>
    </location>
</feature>
<proteinExistence type="predicted"/>
<dbReference type="EMBL" id="PYAU01000001">
    <property type="protein sequence ID" value="PSL36783.1"/>
    <property type="molecule type" value="Genomic_DNA"/>
</dbReference>
<dbReference type="RefSeq" id="WP_127054504.1">
    <property type="nucleotide sequence ID" value="NZ_PYAU01000001.1"/>
</dbReference>
<dbReference type="Proteomes" id="UP000268291">
    <property type="component" value="Unassembled WGS sequence"/>
</dbReference>
<evidence type="ECO:0000313" key="5">
    <source>
        <dbReference type="Proteomes" id="UP000268291"/>
    </source>
</evidence>
<sequence length="227" mass="23155">MSAAEGRRGRGVAAVAVVAAVLLVLGSGAAGFALAGGLTAGGVPGPSSASSAAPVASETPPTVPTSEPTPAAETVSVPASCDEAYPTSLLDRSVPGFVEADEVNDVDSRVGDADVRARFGELDGIRCRWDDGYGRAEIVSAAVAVPSGETPELVELLRATGSCATVRSGVMCVMPRVVREDGSEQLETHMVRDGVWAVHIGEEDTPEYAAAMSDVLYGEVDVRVPST</sequence>
<dbReference type="Proteomes" id="UP000241203">
    <property type="component" value="Unassembled WGS sequence"/>
</dbReference>
<gene>
    <name evidence="2" type="ORF">CLV49_0381</name>
    <name evidence="3" type="ORF">ELQ93_15885</name>
</gene>
<organism evidence="2 4">
    <name type="scientific">Labedella gwakjiensis</name>
    <dbReference type="NCBI Taxonomy" id="390269"/>
    <lineage>
        <taxon>Bacteria</taxon>
        <taxon>Bacillati</taxon>
        <taxon>Actinomycetota</taxon>
        <taxon>Actinomycetes</taxon>
        <taxon>Micrococcales</taxon>
        <taxon>Microbacteriaceae</taxon>
        <taxon>Labedella</taxon>
    </lineage>
</organism>
<accession>A0A2P8GS32</accession>
<dbReference type="EMBL" id="RZGY01000003">
    <property type="protein sequence ID" value="RUQ84293.1"/>
    <property type="molecule type" value="Genomic_DNA"/>
</dbReference>
<reference evidence="2 4" key="1">
    <citation type="submission" date="2018-03" db="EMBL/GenBank/DDBJ databases">
        <title>Genomic Encyclopedia of Archaeal and Bacterial Type Strains, Phase II (KMG-II): from individual species to whole genera.</title>
        <authorList>
            <person name="Goeker M."/>
        </authorList>
    </citation>
    <scope>NUCLEOTIDE SEQUENCE [LARGE SCALE GENOMIC DNA]</scope>
    <source>
        <strain evidence="2 4">DSM 21548</strain>
    </source>
</reference>
<evidence type="ECO:0000313" key="3">
    <source>
        <dbReference type="EMBL" id="RUQ84293.1"/>
    </source>
</evidence>
<comment type="caution">
    <text evidence="2">The sequence shown here is derived from an EMBL/GenBank/DDBJ whole genome shotgun (WGS) entry which is preliminary data.</text>
</comment>
<feature type="region of interest" description="Disordered" evidence="1">
    <location>
        <begin position="43"/>
        <end position="78"/>
    </location>
</feature>
<dbReference type="AlphaFoldDB" id="A0A2P8GS32"/>
<protein>
    <submittedName>
        <fullName evidence="2">Uncharacterized protein</fullName>
    </submittedName>
</protein>